<evidence type="ECO:0000256" key="1">
    <source>
        <dbReference type="SAM" id="Phobius"/>
    </source>
</evidence>
<dbReference type="RefSeq" id="WP_203626152.1">
    <property type="nucleotide sequence ID" value="NZ_BOLQ01000002.1"/>
</dbReference>
<keyword evidence="1" id="KW-0812">Transmembrane</keyword>
<gene>
    <name evidence="2" type="ORF">ACFQ4P_02955</name>
</gene>
<dbReference type="Proteomes" id="UP001597196">
    <property type="component" value="Unassembled WGS sequence"/>
</dbReference>
<name>A0ABW4CH49_9LACO</name>
<organism evidence="2 3">
    <name type="scientific">Lacticaseibacillus mingshuiensis</name>
    <dbReference type="NCBI Taxonomy" id="2799574"/>
    <lineage>
        <taxon>Bacteria</taxon>
        <taxon>Bacillati</taxon>
        <taxon>Bacillota</taxon>
        <taxon>Bacilli</taxon>
        <taxon>Lactobacillales</taxon>
        <taxon>Lactobacillaceae</taxon>
        <taxon>Lacticaseibacillus</taxon>
    </lineage>
</organism>
<dbReference type="InterPro" id="IPR005046">
    <property type="entry name" value="DUF285"/>
</dbReference>
<dbReference type="Gene3D" id="3.10.20.320">
    <property type="entry name" value="Putative peptidoglycan bound protein (lpxtg motif)"/>
    <property type="match status" value="1"/>
</dbReference>
<dbReference type="InterPro" id="IPR011889">
    <property type="entry name" value="Liste_lipo_26"/>
</dbReference>
<accession>A0ABW4CH49</accession>
<feature type="transmembrane region" description="Helical" evidence="1">
    <location>
        <begin position="859"/>
        <end position="880"/>
    </location>
</feature>
<keyword evidence="1" id="KW-1133">Transmembrane helix</keyword>
<keyword evidence="3" id="KW-1185">Reference proteome</keyword>
<dbReference type="EMBL" id="JBHTOC010000003">
    <property type="protein sequence ID" value="MFD1429210.1"/>
    <property type="molecule type" value="Genomic_DNA"/>
</dbReference>
<evidence type="ECO:0000313" key="2">
    <source>
        <dbReference type="EMBL" id="MFD1429210.1"/>
    </source>
</evidence>
<dbReference type="NCBIfam" id="TIGR01167">
    <property type="entry name" value="LPXTG_anchor"/>
    <property type="match status" value="1"/>
</dbReference>
<dbReference type="NCBIfam" id="TIGR02167">
    <property type="entry name" value="Liste_lipo_26"/>
    <property type="match status" value="3"/>
</dbReference>
<sequence>MWQTLTNSFRKTRGRPQRCPQIVLLSAAALTLGVTYVGMAPTAFSPQVVHAADPADRVTLRVRFQYQSDPYDDPRIIATKSYSGPIGASVTSWLPDGYTTENGDYSVAYTLTAGANTVDVLMLAESVNVTTKVIDSRGKVTFNYVTTAGTVVGTDTISGKPGATVSSAVPIRYMLASGSGTVATAVAPADGSDTTVTIPVMLDPNYTTQAEMSATINFVDQLTGSSQTVIITGKAGSSVTVHYPNELGDADYLPATFVYTFTNAANGQGTTVPAWPMQVALYTFYTVNNRGAQTPVYKIKYMGKPGALIAPTDMFYDQENINTAGGVKGSGPLAGYIRTDDPFSLTNLPSTTITTDSTDNVNVQVTNVVAKGIWGTCRWYIDTSNVLHIGPGTGANSIGESPWRIYSNAITQISIDGHVILPANCRFLFGTDAAGKNAGNYQRLTQVKGLANVDASQVQDLTAMFQLDSKLKTVTGLDDWDVQNVNWFSSMFARTTALSNLGDLSQWDTAAAKAMDGMFSACAVQNPGDLSGWQTGNVIDMSFMFYNTMKLNSVGDLGNWDTSQVTTMSHMFAFTALKTPGHLDDWNTGNVTAMDYLFAQTSTLNDIGNLSGWDTSKATDMSFMFDETAALTDIGDLDNWDTHNVTTMLAMFQVTQLRNIGSLAKWNTTNLTTTQNMFTQAVNLEVLDFSNWDTSKVTNFTSMFEDMDALRQITFGPHFNITPDIPNATTTRSWVSVDGGTLDAPQGLTDLTTIQGNTVTSTYTGRNAATYVLYSRQASAIITYQDENNDQVGDSVTLTGNIGDTLTYTPQLPLGYDFADPNDAKQKAITITNTDTDNVLIKLEKWVSQFPAAGSSSGLILSIVGGFTLLAGLIGLIFSVRRKRD</sequence>
<reference evidence="3" key="1">
    <citation type="journal article" date="2019" name="Int. J. Syst. Evol. Microbiol.">
        <title>The Global Catalogue of Microorganisms (GCM) 10K type strain sequencing project: providing services to taxonomists for standard genome sequencing and annotation.</title>
        <authorList>
            <consortium name="The Broad Institute Genomics Platform"/>
            <consortium name="The Broad Institute Genome Sequencing Center for Infectious Disease"/>
            <person name="Wu L."/>
            <person name="Ma J."/>
        </authorList>
    </citation>
    <scope>NUCLEOTIDE SEQUENCE [LARGE SCALE GENOMIC DNA]</scope>
    <source>
        <strain evidence="3">CCM 8980</strain>
    </source>
</reference>
<keyword evidence="1" id="KW-0472">Membrane</keyword>
<evidence type="ECO:0000313" key="3">
    <source>
        <dbReference type="Proteomes" id="UP001597196"/>
    </source>
</evidence>
<protein>
    <submittedName>
        <fullName evidence="2">BspA family leucine-rich repeat surface protein</fullName>
    </submittedName>
</protein>
<dbReference type="Pfam" id="PF03382">
    <property type="entry name" value="DUF285"/>
    <property type="match status" value="3"/>
</dbReference>
<comment type="caution">
    <text evidence="2">The sequence shown here is derived from an EMBL/GenBank/DDBJ whole genome shotgun (WGS) entry which is preliminary data.</text>
</comment>
<proteinExistence type="predicted"/>